<evidence type="ECO:0000313" key="2">
    <source>
        <dbReference type="Proteomes" id="UP000027265"/>
    </source>
</evidence>
<accession>A0A067PEI4</accession>
<gene>
    <name evidence="1" type="ORF">JAAARDRAFT_39565</name>
</gene>
<dbReference type="Proteomes" id="UP000027265">
    <property type="component" value="Unassembled WGS sequence"/>
</dbReference>
<dbReference type="Gene3D" id="3.80.10.10">
    <property type="entry name" value="Ribonuclease Inhibitor"/>
    <property type="match status" value="1"/>
</dbReference>
<reference evidence="2" key="1">
    <citation type="journal article" date="2014" name="Proc. Natl. Acad. Sci. U.S.A.">
        <title>Extensive sampling of basidiomycete genomes demonstrates inadequacy of the white-rot/brown-rot paradigm for wood decay fungi.</title>
        <authorList>
            <person name="Riley R."/>
            <person name="Salamov A.A."/>
            <person name="Brown D.W."/>
            <person name="Nagy L.G."/>
            <person name="Floudas D."/>
            <person name="Held B.W."/>
            <person name="Levasseur A."/>
            <person name="Lombard V."/>
            <person name="Morin E."/>
            <person name="Otillar R."/>
            <person name="Lindquist E.A."/>
            <person name="Sun H."/>
            <person name="LaButti K.M."/>
            <person name="Schmutz J."/>
            <person name="Jabbour D."/>
            <person name="Luo H."/>
            <person name="Baker S.E."/>
            <person name="Pisabarro A.G."/>
            <person name="Walton J.D."/>
            <person name="Blanchette R.A."/>
            <person name="Henrissat B."/>
            <person name="Martin F."/>
            <person name="Cullen D."/>
            <person name="Hibbett D.S."/>
            <person name="Grigoriev I.V."/>
        </authorList>
    </citation>
    <scope>NUCLEOTIDE SEQUENCE [LARGE SCALE GENOMIC DNA]</scope>
    <source>
        <strain evidence="2">MUCL 33604</strain>
    </source>
</reference>
<name>A0A067PEI4_9AGAM</name>
<proteinExistence type="predicted"/>
<protein>
    <recommendedName>
        <fullName evidence="3">F-box domain-containing protein</fullName>
    </recommendedName>
</protein>
<organism evidence="1 2">
    <name type="scientific">Jaapia argillacea MUCL 33604</name>
    <dbReference type="NCBI Taxonomy" id="933084"/>
    <lineage>
        <taxon>Eukaryota</taxon>
        <taxon>Fungi</taxon>
        <taxon>Dikarya</taxon>
        <taxon>Basidiomycota</taxon>
        <taxon>Agaricomycotina</taxon>
        <taxon>Agaricomycetes</taxon>
        <taxon>Agaricomycetidae</taxon>
        <taxon>Jaapiales</taxon>
        <taxon>Jaapiaceae</taxon>
        <taxon>Jaapia</taxon>
    </lineage>
</organism>
<dbReference type="HOGENOM" id="CLU_606990_0_0_1"/>
<dbReference type="AlphaFoldDB" id="A0A067PEI4"/>
<dbReference type="OrthoDB" id="2864564at2759"/>
<dbReference type="InterPro" id="IPR032675">
    <property type="entry name" value="LRR_dom_sf"/>
</dbReference>
<evidence type="ECO:0000313" key="1">
    <source>
        <dbReference type="EMBL" id="KDQ53194.1"/>
    </source>
</evidence>
<keyword evidence="2" id="KW-1185">Reference proteome</keyword>
<dbReference type="InParanoid" id="A0A067PEI4"/>
<dbReference type="SUPFAM" id="SSF52047">
    <property type="entry name" value="RNI-like"/>
    <property type="match status" value="1"/>
</dbReference>
<dbReference type="EMBL" id="KL197735">
    <property type="protein sequence ID" value="KDQ53194.1"/>
    <property type="molecule type" value="Genomic_DNA"/>
</dbReference>
<sequence>MNGKVCSAGEISLNEPCQRIDELVPPELWSMIFEHLPKGDCRNVALASPILRFTAQHCLFTNVSIVFQPLHKLHDPIHGTLQLLHTSIEKLRFLSSERIAPVVRSCRIFYIQNSKSCTLADPESQFFVNRGFAVLPRFLGLQKLEIQGLPLDIYRLRQVAKMRHLRRLRFGSGCAVLYHPNLPRIAVEHLEMDPTLVATEISLASFICPSRLRSLSFGSDPIKPESQFPVLDHQSPSTFAHLQHLTLPHSFMDHPSVTHFFRQCPSVDSIEILSSKSSSGFNGPVDIPHPPVDAPLLPRLRSYKGPYRSLLCFRNFPLRELIIVPGLEGVLLQSTQLDLIPVLSMLSNPHSIEVLEFSAFGTLGLAKLAEVILKHWTSLSVVTVSFPHHRLRPHARRPFQALPVANRLFPTLNRKSQFVIALAQGCKNLTGIRVRSPESSPEVEIWSRRKT</sequence>
<evidence type="ECO:0008006" key="3">
    <source>
        <dbReference type="Google" id="ProtNLM"/>
    </source>
</evidence>